<gene>
    <name evidence="1" type="ORF">Vadar_018029</name>
</gene>
<accession>A0ACB7XAS9</accession>
<protein>
    <submittedName>
        <fullName evidence="1">Uncharacterized protein</fullName>
    </submittedName>
</protein>
<dbReference type="Proteomes" id="UP000828048">
    <property type="component" value="Chromosome 6"/>
</dbReference>
<reference evidence="1 2" key="1">
    <citation type="journal article" date="2021" name="Hortic Res">
        <title>High-quality reference genome and annotation aids understanding of berry development for evergreen blueberry (Vaccinium darrowii).</title>
        <authorList>
            <person name="Yu J."/>
            <person name="Hulse-Kemp A.M."/>
            <person name="Babiker E."/>
            <person name="Staton M."/>
        </authorList>
    </citation>
    <scope>NUCLEOTIDE SEQUENCE [LARGE SCALE GENOMIC DNA]</scope>
    <source>
        <strain evidence="2">cv. NJ 8807/NJ 8810</strain>
        <tissue evidence="1">Young leaf</tissue>
    </source>
</reference>
<evidence type="ECO:0000313" key="2">
    <source>
        <dbReference type="Proteomes" id="UP000828048"/>
    </source>
</evidence>
<name>A0ACB7XAS9_9ERIC</name>
<comment type="caution">
    <text evidence="1">The sequence shown here is derived from an EMBL/GenBank/DDBJ whole genome shotgun (WGS) entry which is preliminary data.</text>
</comment>
<sequence>MEGARRLCAWIEQTSEAEWKKDIERIRAHGFQLLLDNEHTKQPLELPISEVHPWWIACPWWSIHDEGWTKQYILWEYFSDIIITS</sequence>
<dbReference type="EMBL" id="CM037156">
    <property type="protein sequence ID" value="KAH7837790.1"/>
    <property type="molecule type" value="Genomic_DNA"/>
</dbReference>
<keyword evidence="2" id="KW-1185">Reference proteome</keyword>
<proteinExistence type="predicted"/>
<organism evidence="1 2">
    <name type="scientific">Vaccinium darrowii</name>
    <dbReference type="NCBI Taxonomy" id="229202"/>
    <lineage>
        <taxon>Eukaryota</taxon>
        <taxon>Viridiplantae</taxon>
        <taxon>Streptophyta</taxon>
        <taxon>Embryophyta</taxon>
        <taxon>Tracheophyta</taxon>
        <taxon>Spermatophyta</taxon>
        <taxon>Magnoliopsida</taxon>
        <taxon>eudicotyledons</taxon>
        <taxon>Gunneridae</taxon>
        <taxon>Pentapetalae</taxon>
        <taxon>asterids</taxon>
        <taxon>Ericales</taxon>
        <taxon>Ericaceae</taxon>
        <taxon>Vaccinioideae</taxon>
        <taxon>Vaccinieae</taxon>
        <taxon>Vaccinium</taxon>
    </lineage>
</organism>
<evidence type="ECO:0000313" key="1">
    <source>
        <dbReference type="EMBL" id="KAH7837790.1"/>
    </source>
</evidence>